<reference evidence="9 10" key="2">
    <citation type="submission" date="2018-06" db="EMBL/GenBank/DDBJ databases">
        <title>Metagenomic assembly of (sub)arctic Cyanobacteria and their associated microbiome from non-axenic cultures.</title>
        <authorList>
            <person name="Baurain D."/>
        </authorList>
    </citation>
    <scope>NUCLEOTIDE SEQUENCE [LARGE SCALE GENOMIC DNA]</scope>
    <source>
        <strain evidence="9">ULC027bin1</strain>
    </source>
</reference>
<dbReference type="InterPro" id="IPR036097">
    <property type="entry name" value="HisK_dim/P_sf"/>
</dbReference>
<dbReference type="Gene3D" id="1.10.287.130">
    <property type="match status" value="1"/>
</dbReference>
<proteinExistence type="predicted"/>
<dbReference type="InterPro" id="IPR011006">
    <property type="entry name" value="CheY-like_superfamily"/>
</dbReference>
<evidence type="ECO:0000313" key="9">
    <source>
        <dbReference type="EMBL" id="PZO55640.1"/>
    </source>
</evidence>
<dbReference type="Gene3D" id="3.40.50.2300">
    <property type="match status" value="1"/>
</dbReference>
<keyword evidence="4 9" id="KW-0808">Transferase</keyword>
<protein>
    <recommendedName>
        <fullName evidence="2">histidine kinase</fullName>
        <ecNumber evidence="2">2.7.13.3</ecNumber>
    </recommendedName>
</protein>
<accession>A0A2W4XEE2</accession>
<dbReference type="SMART" id="SM00387">
    <property type="entry name" value="HATPase_c"/>
    <property type="match status" value="1"/>
</dbReference>
<dbReference type="InterPro" id="IPR003661">
    <property type="entry name" value="HisK_dim/P_dom"/>
</dbReference>
<dbReference type="SUPFAM" id="SSF47384">
    <property type="entry name" value="Homodimeric domain of signal transducing histidine kinase"/>
    <property type="match status" value="1"/>
</dbReference>
<dbReference type="GO" id="GO:0000155">
    <property type="term" value="F:phosphorelay sensor kinase activity"/>
    <property type="evidence" value="ECO:0007669"/>
    <property type="project" value="InterPro"/>
</dbReference>
<dbReference type="SMART" id="SM00448">
    <property type="entry name" value="REC"/>
    <property type="match status" value="1"/>
</dbReference>
<evidence type="ECO:0000256" key="3">
    <source>
        <dbReference type="ARBA" id="ARBA00022553"/>
    </source>
</evidence>
<evidence type="ECO:0000313" key="10">
    <source>
        <dbReference type="Proteomes" id="UP000249794"/>
    </source>
</evidence>
<keyword evidence="4 9" id="KW-0418">Kinase</keyword>
<dbReference type="EC" id="2.7.13.3" evidence="2"/>
<dbReference type="InterPro" id="IPR036890">
    <property type="entry name" value="HATPase_C_sf"/>
</dbReference>
<evidence type="ECO:0000256" key="2">
    <source>
        <dbReference type="ARBA" id="ARBA00012438"/>
    </source>
</evidence>
<dbReference type="Proteomes" id="UP000249794">
    <property type="component" value="Unassembled WGS sequence"/>
</dbReference>
<dbReference type="CDD" id="cd00082">
    <property type="entry name" value="HisKA"/>
    <property type="match status" value="1"/>
</dbReference>
<dbReference type="CDD" id="cd19920">
    <property type="entry name" value="REC_PA4781-like"/>
    <property type="match status" value="1"/>
</dbReference>
<dbReference type="SUPFAM" id="SSF52172">
    <property type="entry name" value="CheY-like"/>
    <property type="match status" value="1"/>
</dbReference>
<dbReference type="InterPro" id="IPR005467">
    <property type="entry name" value="His_kinase_dom"/>
</dbReference>
<dbReference type="PRINTS" id="PR00344">
    <property type="entry name" value="BCTRLSENSOR"/>
</dbReference>
<name>A0A2W4XEE2_9CYAN</name>
<feature type="domain" description="Histidine kinase" evidence="7">
    <location>
        <begin position="181"/>
        <end position="438"/>
    </location>
</feature>
<dbReference type="PANTHER" id="PTHR43065:SF50">
    <property type="entry name" value="HISTIDINE KINASE"/>
    <property type="match status" value="1"/>
</dbReference>
<comment type="catalytic activity">
    <reaction evidence="1">
        <text>ATP + protein L-histidine = ADP + protein N-phospho-L-histidine.</text>
        <dbReference type="EC" id="2.7.13.3"/>
    </reaction>
</comment>
<dbReference type="Gene3D" id="3.30.565.10">
    <property type="entry name" value="Histidine kinase-like ATPase, C-terminal domain"/>
    <property type="match status" value="1"/>
</dbReference>
<gene>
    <name evidence="9" type="ORF">DCF15_10070</name>
</gene>
<evidence type="ECO:0000256" key="1">
    <source>
        <dbReference type="ARBA" id="ARBA00000085"/>
    </source>
</evidence>
<evidence type="ECO:0000259" key="7">
    <source>
        <dbReference type="PROSITE" id="PS50109"/>
    </source>
</evidence>
<evidence type="ECO:0000259" key="8">
    <source>
        <dbReference type="PROSITE" id="PS50110"/>
    </source>
</evidence>
<dbReference type="InterPro" id="IPR001789">
    <property type="entry name" value="Sig_transdc_resp-reg_receiver"/>
</dbReference>
<keyword evidence="3 6" id="KW-0597">Phosphoprotein</keyword>
<dbReference type="SMART" id="SM00388">
    <property type="entry name" value="HisKA"/>
    <property type="match status" value="1"/>
</dbReference>
<evidence type="ECO:0000256" key="5">
    <source>
        <dbReference type="ARBA" id="ARBA00023012"/>
    </source>
</evidence>
<comment type="caution">
    <text evidence="9">The sequence shown here is derived from an EMBL/GenBank/DDBJ whole genome shotgun (WGS) entry which is preliminary data.</text>
</comment>
<dbReference type="Pfam" id="PF02518">
    <property type="entry name" value="HATPase_c"/>
    <property type="match status" value="1"/>
</dbReference>
<organism evidence="9 10">
    <name type="scientific">Phormidesmis priestleyi</name>
    <dbReference type="NCBI Taxonomy" id="268141"/>
    <lineage>
        <taxon>Bacteria</taxon>
        <taxon>Bacillati</taxon>
        <taxon>Cyanobacteriota</taxon>
        <taxon>Cyanophyceae</taxon>
        <taxon>Leptolyngbyales</taxon>
        <taxon>Leptolyngbyaceae</taxon>
        <taxon>Phormidesmis</taxon>
    </lineage>
</organism>
<evidence type="ECO:0000256" key="6">
    <source>
        <dbReference type="PROSITE-ProRule" id="PRU00169"/>
    </source>
</evidence>
<dbReference type="PROSITE" id="PS50110">
    <property type="entry name" value="RESPONSE_REGULATORY"/>
    <property type="match status" value="1"/>
</dbReference>
<feature type="modified residue" description="4-aspartylphosphate" evidence="6">
    <location>
        <position position="90"/>
    </location>
</feature>
<dbReference type="EMBL" id="QBMP01000089">
    <property type="protein sequence ID" value="PZO55640.1"/>
    <property type="molecule type" value="Genomic_DNA"/>
</dbReference>
<dbReference type="AlphaFoldDB" id="A0A2W4XEE2"/>
<dbReference type="PROSITE" id="PS50109">
    <property type="entry name" value="HIS_KIN"/>
    <property type="match status" value="1"/>
</dbReference>
<feature type="domain" description="Response regulatory" evidence="8">
    <location>
        <begin position="32"/>
        <end position="157"/>
    </location>
</feature>
<reference evidence="10" key="1">
    <citation type="submission" date="2018-04" db="EMBL/GenBank/DDBJ databases">
        <authorList>
            <person name="Cornet L."/>
        </authorList>
    </citation>
    <scope>NUCLEOTIDE SEQUENCE [LARGE SCALE GENOMIC DNA]</scope>
</reference>
<evidence type="ECO:0000256" key="4">
    <source>
        <dbReference type="ARBA" id="ARBA00022777"/>
    </source>
</evidence>
<dbReference type="InterPro" id="IPR003594">
    <property type="entry name" value="HATPase_dom"/>
</dbReference>
<dbReference type="SUPFAM" id="SSF55874">
    <property type="entry name" value="ATPase domain of HSP90 chaperone/DNA topoisomerase II/histidine kinase"/>
    <property type="match status" value="1"/>
</dbReference>
<dbReference type="Pfam" id="PF00072">
    <property type="entry name" value="Response_reg"/>
    <property type="match status" value="1"/>
</dbReference>
<sequence length="441" mass="48273">MTHSITQPQPTDHLNFSAGLSFPTKAVNPAATVLIVDDSPDNLRVLSATLSQSNYDIRCAKNGTMALKALALNSPRRSATAELPDLILLDIQMPDIDGYEVCARLKANARTQHIPIIFISALDAALDKVKAFAVGGVDYITKPFQMEEVIVRVQNQLNLQAAKAQLAQAEKMASLGQLVAGIAHEINNPVGFVQGNIDYLDNYVQDLLTLLKAYQQQYPDPPEGIRAIAANIDLPHIQADLPNIVKSMTLGTERIASIVSSLRNFSRLDESEHKPADIHEGIDSTLLILESRLKASDYYSSIEVIKQYQEMPPVLCYPGSLNQVFMNLIANAIDAIEDKQQTLTDSDQADYQPQIVIQTEQTAQAVTIRIQDNGHGMEESVKARLFNPFFTTKPVGKGTGLGLAISSQIIHEKHHGQLTCQSQAGIGTEFVITLPFPQDLV</sequence>
<keyword evidence="5" id="KW-0902">Two-component regulatory system</keyword>
<dbReference type="PANTHER" id="PTHR43065">
    <property type="entry name" value="SENSOR HISTIDINE KINASE"/>
    <property type="match status" value="1"/>
</dbReference>
<dbReference type="InterPro" id="IPR004358">
    <property type="entry name" value="Sig_transdc_His_kin-like_C"/>
</dbReference>